<dbReference type="InterPro" id="IPR023214">
    <property type="entry name" value="HAD_sf"/>
</dbReference>
<dbReference type="FunCoup" id="G8JNB3">
    <property type="interactions" value="21"/>
</dbReference>
<dbReference type="KEGG" id="erc:Ecym_1343"/>
<proteinExistence type="predicted"/>
<dbReference type="eggNOG" id="ENOG502S7B4">
    <property type="taxonomic scope" value="Eukaryota"/>
</dbReference>
<gene>
    <name evidence="1" type="ordered locus">Ecym_1343</name>
</gene>
<dbReference type="EMBL" id="CP002497">
    <property type="protein sequence ID" value="AET37577.1"/>
    <property type="molecule type" value="Genomic_DNA"/>
</dbReference>
<dbReference type="PANTHER" id="PTHR28181">
    <property type="entry name" value="UPF0655 PROTEIN YCR015C"/>
    <property type="match status" value="1"/>
</dbReference>
<accession>G8JNB3</accession>
<dbReference type="OrthoDB" id="10255128at2759"/>
<evidence type="ECO:0000313" key="1">
    <source>
        <dbReference type="EMBL" id="AET37577.1"/>
    </source>
</evidence>
<dbReference type="Proteomes" id="UP000006790">
    <property type="component" value="Chromosome 1"/>
</dbReference>
<dbReference type="InParanoid" id="G8JNB3"/>
<keyword evidence="2" id="KW-1185">Reference proteome</keyword>
<dbReference type="Pfam" id="PF12710">
    <property type="entry name" value="HAD"/>
    <property type="match status" value="1"/>
</dbReference>
<dbReference type="AlphaFoldDB" id="G8JNB3"/>
<name>G8JNB3_ERECY</name>
<dbReference type="InterPro" id="IPR036412">
    <property type="entry name" value="HAD-like_sf"/>
</dbReference>
<dbReference type="PANTHER" id="PTHR28181:SF1">
    <property type="entry name" value="COLD TOLERANCE PROTEIN 1"/>
    <property type="match status" value="1"/>
</dbReference>
<sequence>MGNDLETASGDGFAPVTADSVTKTAIGSGVRAAAAGTQSGRRRVLVTDFDDTITTKDTVGILQSLSRCKSPPMTYFFEFYLAQPCPARDSSVQDLLERELDYQRRARKRGVAALEELERFDYFKDVPVVDVTRLPLEEIERPGYREAVGRERGLFDDMYVLSLNWSREYIHRFCPAEVPLSHVLCDALLVDEGGETYTGRFSKKLVAGADKYDVMGREILPAVGDAEVWYVGDSDPDLCCILRPGVQGVIMYTNDKRFGEVLEVLGAERPEEDDWEYFGVQEGVWCVRNWVSLCKLVEAQSLGG</sequence>
<dbReference type="SUPFAM" id="SSF56784">
    <property type="entry name" value="HAD-like"/>
    <property type="match status" value="1"/>
</dbReference>
<dbReference type="InterPro" id="IPR050849">
    <property type="entry name" value="HAD-like_hydrolase_phosphatase"/>
</dbReference>
<dbReference type="OMA" id="STTDMEC"/>
<dbReference type="STRING" id="931890.G8JNB3"/>
<reference evidence="2" key="1">
    <citation type="journal article" date="2012" name="G3 (Bethesda)">
        <title>Pichia sorbitophila, an interspecies yeast hybrid reveals early steps of genome resolution following polyploidization.</title>
        <authorList>
            <person name="Leh Louis V."/>
            <person name="Despons L."/>
            <person name="Friedrich A."/>
            <person name="Martin T."/>
            <person name="Durrens P."/>
            <person name="Casaregola S."/>
            <person name="Neuveglise C."/>
            <person name="Fairhead C."/>
            <person name="Marck C."/>
            <person name="Cruz J.A."/>
            <person name="Straub M.L."/>
            <person name="Kugler V."/>
            <person name="Sacerdot C."/>
            <person name="Uzunov Z."/>
            <person name="Thierry A."/>
            <person name="Weiss S."/>
            <person name="Bleykasten C."/>
            <person name="De Montigny J."/>
            <person name="Jacques N."/>
            <person name="Jung P."/>
            <person name="Lemaire M."/>
            <person name="Mallet S."/>
            <person name="Morel G."/>
            <person name="Richard G.F."/>
            <person name="Sarkar A."/>
            <person name="Savel G."/>
            <person name="Schacherer J."/>
            <person name="Seret M.L."/>
            <person name="Talla E."/>
            <person name="Samson G."/>
            <person name="Jubin C."/>
            <person name="Poulain J."/>
            <person name="Vacherie B."/>
            <person name="Barbe V."/>
            <person name="Pelletier E."/>
            <person name="Sherman D.J."/>
            <person name="Westhof E."/>
            <person name="Weissenbach J."/>
            <person name="Baret P.V."/>
            <person name="Wincker P."/>
            <person name="Gaillardin C."/>
            <person name="Dujon B."/>
            <person name="Souciet J.L."/>
        </authorList>
    </citation>
    <scope>NUCLEOTIDE SEQUENCE [LARGE SCALE GENOMIC DNA]</scope>
    <source>
        <strain evidence="2">CBS 270.75 / DBVPG 7215 / KCTC 17166 / NRRL Y-17582</strain>
    </source>
</reference>
<dbReference type="GeneID" id="11469693"/>
<evidence type="ECO:0008006" key="3">
    <source>
        <dbReference type="Google" id="ProtNLM"/>
    </source>
</evidence>
<protein>
    <recommendedName>
        <fullName evidence="3">Haloacid dehalogenase-like hydrolase</fullName>
    </recommendedName>
</protein>
<organism evidence="1 2">
    <name type="scientific">Eremothecium cymbalariae (strain CBS 270.75 / DBVPG 7215 / KCTC 17166 / NRRL Y-17582)</name>
    <name type="common">Yeast</name>
    <dbReference type="NCBI Taxonomy" id="931890"/>
    <lineage>
        <taxon>Eukaryota</taxon>
        <taxon>Fungi</taxon>
        <taxon>Dikarya</taxon>
        <taxon>Ascomycota</taxon>
        <taxon>Saccharomycotina</taxon>
        <taxon>Saccharomycetes</taxon>
        <taxon>Saccharomycetales</taxon>
        <taxon>Saccharomycetaceae</taxon>
        <taxon>Eremothecium</taxon>
    </lineage>
</organism>
<evidence type="ECO:0000313" key="2">
    <source>
        <dbReference type="Proteomes" id="UP000006790"/>
    </source>
</evidence>
<dbReference type="Gene3D" id="3.40.50.1000">
    <property type="entry name" value="HAD superfamily/HAD-like"/>
    <property type="match status" value="1"/>
</dbReference>
<dbReference type="HOGENOM" id="CLU_056574_0_0_1"/>
<dbReference type="RefSeq" id="XP_003644394.1">
    <property type="nucleotide sequence ID" value="XM_003644346.1"/>
</dbReference>